<proteinExistence type="predicted"/>
<name>A0ACC5W5J6_PANGG</name>
<evidence type="ECO:0000313" key="1">
    <source>
        <dbReference type="EMBL" id="MCI4374161.1"/>
    </source>
</evidence>
<organism evidence="1 2">
    <name type="scientific">Pangasianodon gigas</name>
    <name type="common">Mekong giant catfish</name>
    <name type="synonym">Pangasius gigas</name>
    <dbReference type="NCBI Taxonomy" id="30993"/>
    <lineage>
        <taxon>Eukaryota</taxon>
        <taxon>Metazoa</taxon>
        <taxon>Chordata</taxon>
        <taxon>Craniata</taxon>
        <taxon>Vertebrata</taxon>
        <taxon>Euteleostomi</taxon>
        <taxon>Actinopterygii</taxon>
        <taxon>Neopterygii</taxon>
        <taxon>Teleostei</taxon>
        <taxon>Ostariophysi</taxon>
        <taxon>Siluriformes</taxon>
        <taxon>Pangasiidae</taxon>
        <taxon>Pangasianodon</taxon>
    </lineage>
</organism>
<reference evidence="1 2" key="1">
    <citation type="journal article" date="2022" name="bioRxiv">
        <title>An ancient truncated duplication of the anti-Mullerian hormone receptor type 2 gene is a potential conserved master sex determinant in the Pangasiidae catfish family.</title>
        <authorList>
            <person name="Wen M."/>
            <person name="Pan Q."/>
            <person name="Jouanno E."/>
            <person name="Montfort J."/>
            <person name="Zahm M."/>
            <person name="Cabau C."/>
            <person name="Klopp C."/>
            <person name="Iampietro C."/>
            <person name="Roques C."/>
            <person name="Bouchez O."/>
            <person name="Castinel A."/>
            <person name="Donnadieu C."/>
            <person name="Parrinello H."/>
            <person name="Poncet C."/>
            <person name="Belmonte E."/>
            <person name="Gautier V."/>
            <person name="Avarre J.-C."/>
            <person name="Dugue R."/>
            <person name="Gustiano R."/>
            <person name="Ha T.T.T."/>
            <person name="Campet M."/>
            <person name="Sriphairoj K."/>
            <person name="Ribolli J."/>
            <person name="de Almeida F.L."/>
            <person name="Desvignes T."/>
            <person name="Postlethwait J.H."/>
            <person name="Bucao C.F."/>
            <person name="Robinson-Rechavi M."/>
            <person name="Bobe J."/>
            <person name="Herpin A."/>
            <person name="Guiguen Y."/>
        </authorList>
    </citation>
    <scope>NUCLEOTIDE SEQUENCE [LARGE SCALE GENOMIC DNA]</scope>
    <source>
        <strain evidence="1">YG-Dec2019</strain>
    </source>
</reference>
<dbReference type="Proteomes" id="UP000829447">
    <property type="component" value="Linkage Group LG1"/>
</dbReference>
<accession>A0ACC5W5J6</accession>
<evidence type="ECO:0000313" key="2">
    <source>
        <dbReference type="Proteomes" id="UP000829447"/>
    </source>
</evidence>
<protein>
    <submittedName>
        <fullName evidence="1">Uncharacterized protein</fullName>
    </submittedName>
</protein>
<comment type="caution">
    <text evidence="1">The sequence shown here is derived from an EMBL/GenBank/DDBJ whole genome shotgun (WGS) entry which is preliminary data.</text>
</comment>
<sequence>MELTSQSVSDLFLAKGDMSLALEHVAPAETALGHTVQDITAQIIGLGEGKLDLYVPSEAILEPISPAEVVPEESALAVSTYEATEDEITTHPVQSNHSSDPGMPNEIIAVNSSVSDSNPSEASEGSAVRGAIAPSCEVSLEDLTSNPTAPGETGISKEDTSVRKFIPPKKDRMDPLKMDMSKPTVIPLTSSQLSLQCLECHIIFSDNKSKQRHLKMNHPTEYEQCMLGDALFACYVCDRHFTCSTELMAHQRAHTEKQPFKCPICGEAFSRSSELTSHKKVHYNKQGYTCSDCGKLFKTLTLLKYHQRVHTGERPYVCIHKECGKRFTMPKALQKHLEAHEKEETEGVENLTNATSKTKKKRSKGTSSRKYACSQCNESFKTAKSQLHHNKTRHSQCSSIPPSSGAMAAGSPCVTTLTEVVQLPLPHMEAAGQAVQQIGPLGVEQIKRLIEKMGNVQKVNQLVILGLDQLPLQAQSSGIQQPQGLIQPLHFDFTQPTVQHAVLQQAGDKKGHEGTTSTGTEEDTLLESLEVEVAVEQKKTVVQGETFSISAECPEKQVTVVESDMTGTQGNEVQYEPLPELTEKDILPPQLDDSHQIVLTTEEQQIQDAVDVKTQETGNDSSLTLINDFESRVTSEEELVIKPTDITVSEKTNTNAETSQKDSEAADSLIELETQTVQGNVVNPDMMNTSADPLSQKASEALDSLVEPEPQTGQGNLDKLDKTNANVESRCQEAMEAKDSLVEPKTEQRNPNFDNSQEIEAQLEQQHLKEILSSEDQILQMNKPSLGNIQHDQERSPLEQAPFIESVVQQSRVETKDQTLLAEDSPYIKKALPIKKKSSKKQVIPKSQYLETQDEVAKSSLPITPNQKIRTVSKTPKKQETTKKHFGSKQNKKKYSKPKLLNISKNSLYKDQQDIDPGNVPVLSHSEIEKLKQKQKGRKSEKSTGLIHALNLPCEKKVMKVSEQALRGKPQKRKFENQRDLVKKGKSTQETQQNETPVPKKKKPGKMTEATSQKKAKSNITVKKVNKKSHKLAKQREKDKIVSETKIVDQIKQQALLLLKGHKQPQLKVHKLDAKTTGLDHQLIHKCQTKEIYGHETSVEPAKEAIQNKSLQAPSQKKKKAKTMGKKSKVDSKQSSHLQTSPINSDFHSGAKQKVVRKRKAPAKIDQEIALSPPFSRLIIGCHDCGKSFSEVSALQEHMASMHSENGALQSIVPCDVSEMPTVNLRPKEIMPTNTVHSSNFEIHVSTDWDVESEMREIGLGDEKRNEHRLSFPALNPSPSFPMTTTFVEVEGKQDDTLNQEPPLGNKKAIGKNSACHVETNKTKLREPENIDVHSLPPVSLSEPHQSMDVKEALPSDVNLVMVEDQNEGDYHISTKLYSLSQNNSHKVSDPQEGLASHNTLGHNPSFIQNQLSIKPVNLASTNNAGSHLTEQSEIKQEADEISVQTVASQTNTSMTRGKRGRGSKGRGKRQLGKRRSAENRHTEEMVANEEDCQVVFELYSLTCNSEEKNEEILKNRKATNATAASIHSALKESSEVREVYVLPQPATASALEMMKSVNGSLTQKSGEHDKNSSFSSSLRKGRISVNCQSGMRGQGNQQSDNGLTSAGTSTDVKIEASTSVLTPHDVQANNGDFLQGVQMILVKAEDQQISNDPPILQEAQHMQIHHNACLEKHLDRSTVGISSGSPAVAQSTAKQCIFYPVKEEEGEMLVEPQVNNQGTSGLEVSDERTGPWGAPGLEECEIRIGYPQMEMHHNLYSSTEEGSVGAEQQSPEDVLEFLSQTSDMEDFDSVHSEPEAETHIMSCYHGICANGAVRQCEMSSTEQPAKTSENTGCPDADDQRASSKEHCEPIDYFIQYFSWNIWKDIAACTGQGTKLLKPVTEKEVAQFVGIHIAMGTLKFPSMKLYWDDFTRVPLIADAMSAAMFSELASNLRLASLKGDRPNWNGQDAHKDQDAHNCTETLVSKKDPLWKVQAIVNRVREGCQALKRNGNYGVDQYLLPFQRHPTHSLHHTVMINAAGLVMDFSLRVSDCNREEIVEKMVSREKSDNQGMVFLCKPELSTPSMLEHLLEAGVRSAGKVGGARGQIGDEFVTSDGKLKLFRCHHGFILSAVTKEKSRSTSLVSGFERAIKAANLNRDLRSLYRTPCTSPSPSAWPQSVLWDLIDLALVNSWLQYKQDQSHLPEPLSLMAFRLEVSKALILSSNIAVQDSSPPYVPPPIRPGSNASTGRSDVFETPLPDAATRYDGLGHWPEQLSEGEEARCRFGGCEQMSRVRCLKCCVFLCISRNHNCFLKFHSQGTT</sequence>
<dbReference type="EMBL" id="CM040454">
    <property type="protein sequence ID" value="MCI4374161.1"/>
    <property type="molecule type" value="Genomic_DNA"/>
</dbReference>
<gene>
    <name evidence="1" type="ORF">PGIGA_G00003080</name>
</gene>
<keyword evidence="2" id="KW-1185">Reference proteome</keyword>